<dbReference type="EMBL" id="JAENGY010001466">
    <property type="protein sequence ID" value="KAG6949105.1"/>
    <property type="molecule type" value="Genomic_DNA"/>
</dbReference>
<comment type="caution">
    <text evidence="1">The sequence shown here is derived from an EMBL/GenBank/DDBJ whole genome shotgun (WGS) entry which is preliminary data.</text>
</comment>
<accession>A0A8J5IJ93</accession>
<organism evidence="1 2">
    <name type="scientific">Phytophthora aleatoria</name>
    <dbReference type="NCBI Taxonomy" id="2496075"/>
    <lineage>
        <taxon>Eukaryota</taxon>
        <taxon>Sar</taxon>
        <taxon>Stramenopiles</taxon>
        <taxon>Oomycota</taxon>
        <taxon>Peronosporomycetes</taxon>
        <taxon>Peronosporales</taxon>
        <taxon>Peronosporaceae</taxon>
        <taxon>Phytophthora</taxon>
    </lineage>
</organism>
<proteinExistence type="predicted"/>
<gene>
    <name evidence="1" type="ORF">JG688_00014778</name>
</gene>
<evidence type="ECO:0000313" key="2">
    <source>
        <dbReference type="Proteomes" id="UP000709295"/>
    </source>
</evidence>
<sequence length="61" mass="6957">MATTRRNANPLWKKKEVLDWINTAGNPHQQRLAVGGRKKALGVLEGLLLEVIVLRRLKKEK</sequence>
<keyword evidence="2" id="KW-1185">Reference proteome</keyword>
<protein>
    <submittedName>
        <fullName evidence="1">Uncharacterized protein</fullName>
    </submittedName>
</protein>
<evidence type="ECO:0000313" key="1">
    <source>
        <dbReference type="EMBL" id="KAG6949105.1"/>
    </source>
</evidence>
<feature type="non-terminal residue" evidence="1">
    <location>
        <position position="1"/>
    </location>
</feature>
<name>A0A8J5IJ93_9STRA</name>
<dbReference type="Proteomes" id="UP000709295">
    <property type="component" value="Unassembled WGS sequence"/>
</dbReference>
<dbReference type="AlphaFoldDB" id="A0A8J5IJ93"/>
<reference evidence="1" key="1">
    <citation type="submission" date="2021-01" db="EMBL/GenBank/DDBJ databases">
        <title>Phytophthora aleatoria, a newly-described species from Pinus radiata is distinct from Phytophthora cactorum isolates based on comparative genomics.</title>
        <authorList>
            <person name="Mcdougal R."/>
            <person name="Panda P."/>
            <person name="Williams N."/>
            <person name="Studholme D.J."/>
        </authorList>
    </citation>
    <scope>NUCLEOTIDE SEQUENCE</scope>
    <source>
        <strain evidence="1">NZFS 4037</strain>
    </source>
</reference>